<dbReference type="PANTHER" id="PTHR35807:SF1">
    <property type="entry name" value="TRANSCRIPTIONAL REGULATOR REDD"/>
    <property type="match status" value="1"/>
</dbReference>
<feature type="domain" description="OmpR/PhoB-type" evidence="6">
    <location>
        <begin position="1"/>
        <end position="69"/>
    </location>
</feature>
<dbReference type="InterPro" id="IPR016032">
    <property type="entry name" value="Sig_transdc_resp-reg_C-effctor"/>
</dbReference>
<dbReference type="Pfam" id="PF00486">
    <property type="entry name" value="Trans_reg_C"/>
    <property type="match status" value="1"/>
</dbReference>
<gene>
    <name evidence="7" type="ORF">Msi02_24930</name>
</gene>
<dbReference type="SUPFAM" id="SSF48452">
    <property type="entry name" value="TPR-like"/>
    <property type="match status" value="1"/>
</dbReference>
<evidence type="ECO:0000313" key="7">
    <source>
        <dbReference type="EMBL" id="GIH61676.1"/>
    </source>
</evidence>
<dbReference type="SUPFAM" id="SSF46894">
    <property type="entry name" value="C-terminal effector domain of the bipartite response regulators"/>
    <property type="match status" value="1"/>
</dbReference>
<dbReference type="InterPro" id="IPR011990">
    <property type="entry name" value="TPR-like_helical_dom_sf"/>
</dbReference>
<dbReference type="InterPro" id="IPR036388">
    <property type="entry name" value="WH-like_DNA-bd_sf"/>
</dbReference>
<evidence type="ECO:0000313" key="8">
    <source>
        <dbReference type="Proteomes" id="UP000660454"/>
    </source>
</evidence>
<dbReference type="Pfam" id="PF03704">
    <property type="entry name" value="BTAD"/>
    <property type="match status" value="1"/>
</dbReference>
<evidence type="ECO:0000256" key="3">
    <source>
        <dbReference type="ARBA" id="ARBA00023125"/>
    </source>
</evidence>
<evidence type="ECO:0000256" key="1">
    <source>
        <dbReference type="ARBA" id="ARBA00005820"/>
    </source>
</evidence>
<feature type="DNA-binding region" description="OmpR/PhoB-type" evidence="5">
    <location>
        <begin position="1"/>
        <end position="69"/>
    </location>
</feature>
<dbReference type="RefSeq" id="WP_204048469.1">
    <property type="nucleotide sequence ID" value="NZ_BOOF01000011.1"/>
</dbReference>
<dbReference type="Proteomes" id="UP000660454">
    <property type="component" value="Unassembled WGS sequence"/>
</dbReference>
<proteinExistence type="inferred from homology"/>
<dbReference type="InterPro" id="IPR005158">
    <property type="entry name" value="BTAD"/>
</dbReference>
<comment type="similarity">
    <text evidence="1">Belongs to the AfsR/DnrI/RedD regulatory family.</text>
</comment>
<name>A0ABQ4GJR5_9ACTN</name>
<evidence type="ECO:0000256" key="2">
    <source>
        <dbReference type="ARBA" id="ARBA00023015"/>
    </source>
</evidence>
<keyword evidence="4" id="KW-0804">Transcription</keyword>
<protein>
    <recommendedName>
        <fullName evidence="6">OmpR/PhoB-type domain-containing protein</fullName>
    </recommendedName>
</protein>
<evidence type="ECO:0000256" key="4">
    <source>
        <dbReference type="ARBA" id="ARBA00023163"/>
    </source>
</evidence>
<dbReference type="SMART" id="SM01043">
    <property type="entry name" value="BTAD"/>
    <property type="match status" value="1"/>
</dbReference>
<dbReference type="InterPro" id="IPR051677">
    <property type="entry name" value="AfsR-DnrI-RedD_regulator"/>
</dbReference>
<dbReference type="PANTHER" id="PTHR35807">
    <property type="entry name" value="TRANSCRIPTIONAL REGULATOR REDD-RELATED"/>
    <property type="match status" value="1"/>
</dbReference>
<dbReference type="EMBL" id="BOOF01000011">
    <property type="protein sequence ID" value="GIH61676.1"/>
    <property type="molecule type" value="Genomic_DNA"/>
</dbReference>
<dbReference type="CDD" id="cd15831">
    <property type="entry name" value="BTAD"/>
    <property type="match status" value="1"/>
</dbReference>
<reference evidence="7 8" key="1">
    <citation type="submission" date="2021-01" db="EMBL/GenBank/DDBJ databases">
        <title>Whole genome shotgun sequence of Microbispora siamensis NBRC 104113.</title>
        <authorList>
            <person name="Komaki H."/>
            <person name="Tamura T."/>
        </authorList>
    </citation>
    <scope>NUCLEOTIDE SEQUENCE [LARGE SCALE GENOMIC DNA]</scope>
    <source>
        <strain evidence="7 8">NBRC 104113</strain>
    </source>
</reference>
<evidence type="ECO:0000256" key="5">
    <source>
        <dbReference type="PROSITE-ProRule" id="PRU01091"/>
    </source>
</evidence>
<comment type="caution">
    <text evidence="7">The sequence shown here is derived from an EMBL/GenBank/DDBJ whole genome shotgun (WGS) entry which is preliminary data.</text>
</comment>
<dbReference type="Gene3D" id="1.25.40.10">
    <property type="entry name" value="Tetratricopeptide repeat domain"/>
    <property type="match status" value="1"/>
</dbReference>
<sequence>MQALLAMLLVRANEVVSSERLVDAIWGEEPPASVDSQLRICTSGLRRVLRMQRSGGEIETHPSGYLIHVPEDALDLLAFRGATERARKALKAGRLETAASLMKAALALWRGPLCEGLESQPLRSLARKEEEERLLVAEEYFDLELLLGRHRQITGELASLVAENPFRETPAAQLMIALHGAGRQADALEVYQELRRRFSQQLGIEPTGTLRELQRLILNGECVMRVLSEARSFQKAGVVV</sequence>
<evidence type="ECO:0000259" key="6">
    <source>
        <dbReference type="PROSITE" id="PS51755"/>
    </source>
</evidence>
<accession>A0ABQ4GJR5</accession>
<dbReference type="Gene3D" id="1.10.10.10">
    <property type="entry name" value="Winged helix-like DNA-binding domain superfamily/Winged helix DNA-binding domain"/>
    <property type="match status" value="1"/>
</dbReference>
<organism evidence="7 8">
    <name type="scientific">Microbispora siamensis</name>
    <dbReference type="NCBI Taxonomy" id="564413"/>
    <lineage>
        <taxon>Bacteria</taxon>
        <taxon>Bacillati</taxon>
        <taxon>Actinomycetota</taxon>
        <taxon>Actinomycetes</taxon>
        <taxon>Streptosporangiales</taxon>
        <taxon>Streptosporangiaceae</taxon>
        <taxon>Microbispora</taxon>
    </lineage>
</organism>
<keyword evidence="2" id="KW-0805">Transcription regulation</keyword>
<keyword evidence="3 5" id="KW-0238">DNA-binding</keyword>
<dbReference type="PROSITE" id="PS51755">
    <property type="entry name" value="OMPR_PHOB"/>
    <property type="match status" value="1"/>
</dbReference>
<dbReference type="InterPro" id="IPR001867">
    <property type="entry name" value="OmpR/PhoB-type_DNA-bd"/>
</dbReference>
<keyword evidence="8" id="KW-1185">Reference proteome</keyword>